<sequence>MIPITSLQVVINEGMVEKEVDDHATE</sequence>
<name>A0A392S6U4_9FABA</name>
<evidence type="ECO:0000313" key="1">
    <source>
        <dbReference type="EMBL" id="MCI44419.1"/>
    </source>
</evidence>
<reference evidence="1 2" key="1">
    <citation type="journal article" date="2018" name="Front. Plant Sci.">
        <title>Red Clover (Trifolium pratense) and Zigzag Clover (T. medium) - A Picture of Genomic Similarities and Differences.</title>
        <authorList>
            <person name="Dluhosova J."/>
            <person name="Istvanek J."/>
            <person name="Nedelnik J."/>
            <person name="Repkova J."/>
        </authorList>
    </citation>
    <scope>NUCLEOTIDE SEQUENCE [LARGE SCALE GENOMIC DNA]</scope>
    <source>
        <strain evidence="2">cv. 10/8</strain>
        <tissue evidence="1">Leaf</tissue>
    </source>
</reference>
<organism evidence="1 2">
    <name type="scientific">Trifolium medium</name>
    <dbReference type="NCBI Taxonomy" id="97028"/>
    <lineage>
        <taxon>Eukaryota</taxon>
        <taxon>Viridiplantae</taxon>
        <taxon>Streptophyta</taxon>
        <taxon>Embryophyta</taxon>
        <taxon>Tracheophyta</taxon>
        <taxon>Spermatophyta</taxon>
        <taxon>Magnoliopsida</taxon>
        <taxon>eudicotyledons</taxon>
        <taxon>Gunneridae</taxon>
        <taxon>Pentapetalae</taxon>
        <taxon>rosids</taxon>
        <taxon>fabids</taxon>
        <taxon>Fabales</taxon>
        <taxon>Fabaceae</taxon>
        <taxon>Papilionoideae</taxon>
        <taxon>50 kb inversion clade</taxon>
        <taxon>NPAAA clade</taxon>
        <taxon>Hologalegina</taxon>
        <taxon>IRL clade</taxon>
        <taxon>Trifolieae</taxon>
        <taxon>Trifolium</taxon>
    </lineage>
</organism>
<keyword evidence="2" id="KW-1185">Reference proteome</keyword>
<feature type="non-terminal residue" evidence="1">
    <location>
        <position position="26"/>
    </location>
</feature>
<dbReference type="EMBL" id="LXQA010330383">
    <property type="protein sequence ID" value="MCI44419.1"/>
    <property type="molecule type" value="Genomic_DNA"/>
</dbReference>
<accession>A0A392S6U4</accession>
<evidence type="ECO:0000313" key="2">
    <source>
        <dbReference type="Proteomes" id="UP000265520"/>
    </source>
</evidence>
<protein>
    <submittedName>
        <fullName evidence="1">Uncharacterized protein</fullName>
    </submittedName>
</protein>
<proteinExistence type="predicted"/>
<comment type="caution">
    <text evidence="1">The sequence shown here is derived from an EMBL/GenBank/DDBJ whole genome shotgun (WGS) entry which is preliminary data.</text>
</comment>
<dbReference type="AlphaFoldDB" id="A0A392S6U4"/>
<dbReference type="Proteomes" id="UP000265520">
    <property type="component" value="Unassembled WGS sequence"/>
</dbReference>